<dbReference type="AlphaFoldDB" id="A0A075HZ76"/>
<organism evidence="1">
    <name type="scientific">uncultured marine thaumarchaeote KM3_87_H02</name>
    <dbReference type="NCBI Taxonomy" id="1456331"/>
    <lineage>
        <taxon>Archaea</taxon>
        <taxon>Nitrososphaerota</taxon>
        <taxon>environmental samples</taxon>
    </lineage>
</organism>
<dbReference type="SUPFAM" id="SSF52980">
    <property type="entry name" value="Restriction endonuclease-like"/>
    <property type="match status" value="1"/>
</dbReference>
<proteinExistence type="predicted"/>
<dbReference type="InterPro" id="IPR011335">
    <property type="entry name" value="Restrct_endonuc-II-like"/>
</dbReference>
<dbReference type="Gene3D" id="3.40.1350.10">
    <property type="match status" value="1"/>
</dbReference>
<dbReference type="EMBL" id="KF901150">
    <property type="protein sequence ID" value="AIF19892.1"/>
    <property type="molecule type" value="Genomic_DNA"/>
</dbReference>
<accession>A0A075HZ76</accession>
<evidence type="ECO:0000313" key="1">
    <source>
        <dbReference type="EMBL" id="AIF19892.1"/>
    </source>
</evidence>
<protein>
    <submittedName>
        <fullName evidence="1">Resolvase, Holliday junction-type</fullName>
    </submittedName>
</protein>
<sequence>MRASILLKSKTPDQLTKTQKISRTRRQRGYQWEDTLVKRFNKLDNWKAFRLGSPSVALPDILSLNNEDSIIFTIEAKSGTSTSLTVPDDQIVRCMNWTENFKVYQTRQVILAFKFLSKKRIGNSLYEKRVLREFFKVWNTKLTPIDIVCKYDGTTYGLINGKRKSIKLKDYRMPFKEKKRS</sequence>
<dbReference type="GO" id="GO:0003676">
    <property type="term" value="F:nucleic acid binding"/>
    <property type="evidence" value="ECO:0007669"/>
    <property type="project" value="InterPro"/>
</dbReference>
<name>A0A075HZ76_9ARCH</name>
<dbReference type="InterPro" id="IPR011856">
    <property type="entry name" value="tRNA_endonuc-like_dom_sf"/>
</dbReference>
<reference evidence="1" key="1">
    <citation type="journal article" date="2014" name="Genome Biol. Evol.">
        <title>Pangenome evidence for extensive interdomain horizontal transfer affecting lineage core and shell genes in uncultured planktonic thaumarchaeota and euryarchaeota.</title>
        <authorList>
            <person name="Deschamps P."/>
            <person name="Zivanovic Y."/>
            <person name="Moreira D."/>
            <person name="Rodriguez-Valera F."/>
            <person name="Lopez-Garcia P."/>
        </authorList>
    </citation>
    <scope>NUCLEOTIDE SEQUENCE</scope>
</reference>